<keyword evidence="2" id="KW-1185">Reference proteome</keyword>
<gene>
    <name evidence="1" type="ORF">HPBE_LOCUS19910</name>
</gene>
<reference evidence="1 2" key="1">
    <citation type="submission" date="2018-11" db="EMBL/GenBank/DDBJ databases">
        <authorList>
            <consortium name="Pathogen Informatics"/>
        </authorList>
    </citation>
    <scope>NUCLEOTIDE SEQUENCE [LARGE SCALE GENOMIC DNA]</scope>
</reference>
<dbReference type="OrthoDB" id="5850509at2759"/>
<dbReference type="EMBL" id="UZAH01031709">
    <property type="protein sequence ID" value="VDP17334.1"/>
    <property type="molecule type" value="Genomic_DNA"/>
</dbReference>
<name>A0A183GCL0_HELPZ</name>
<evidence type="ECO:0000313" key="1">
    <source>
        <dbReference type="EMBL" id="VDP17334.1"/>
    </source>
</evidence>
<accession>A0A3P8CDG5</accession>
<dbReference type="Proteomes" id="UP000050761">
    <property type="component" value="Unassembled WGS sequence"/>
</dbReference>
<dbReference type="WBParaSite" id="HPBE_0001991101-mRNA-1">
    <property type="protein sequence ID" value="HPBE_0001991101-mRNA-1"/>
    <property type="gene ID" value="HPBE_0001991101"/>
</dbReference>
<sequence>MDFRIIEEENKQPAQCPKCLKQLPDLYHAVRKYQICSSIVVDPIAGFRDTTVAKLKTDFADVFAPGLRKCTMAKATLLLKPNSQPIFERKRPVPYATVAALDNEVDRILFLMNSL</sequence>
<dbReference type="AlphaFoldDB" id="A0A183GCL0"/>
<proteinExistence type="predicted"/>
<organism evidence="2 3">
    <name type="scientific">Heligmosomoides polygyrus</name>
    <name type="common">Parasitic roundworm</name>
    <dbReference type="NCBI Taxonomy" id="6339"/>
    <lineage>
        <taxon>Eukaryota</taxon>
        <taxon>Metazoa</taxon>
        <taxon>Ecdysozoa</taxon>
        <taxon>Nematoda</taxon>
        <taxon>Chromadorea</taxon>
        <taxon>Rhabditida</taxon>
        <taxon>Rhabditina</taxon>
        <taxon>Rhabditomorpha</taxon>
        <taxon>Strongyloidea</taxon>
        <taxon>Heligmosomidae</taxon>
        <taxon>Heligmosomoides</taxon>
    </lineage>
</organism>
<evidence type="ECO:0000313" key="2">
    <source>
        <dbReference type="Proteomes" id="UP000050761"/>
    </source>
</evidence>
<accession>A0A183GCL0</accession>
<protein>
    <submittedName>
        <fullName evidence="3">NOG1_N domain-containing protein</fullName>
    </submittedName>
</protein>
<reference evidence="3" key="2">
    <citation type="submission" date="2019-09" db="UniProtKB">
        <authorList>
            <consortium name="WormBaseParasite"/>
        </authorList>
    </citation>
    <scope>IDENTIFICATION</scope>
</reference>
<evidence type="ECO:0000313" key="3">
    <source>
        <dbReference type="WBParaSite" id="HPBE_0001991101-mRNA-1"/>
    </source>
</evidence>